<gene>
    <name evidence="2" type="ordered locus">Mrad2831_5301</name>
</gene>
<dbReference type="Pfam" id="PF18909">
    <property type="entry name" value="dGTP_diPhyd_N"/>
    <property type="match status" value="1"/>
</dbReference>
<dbReference type="HOGENOM" id="CLU_2220080_0_0_5"/>
<reference evidence="2 3" key="1">
    <citation type="submission" date="2008-03" db="EMBL/GenBank/DDBJ databases">
        <title>Complete sequence of chromosome of Methylobacterium radiotolerans JCM 2831.</title>
        <authorList>
            <consortium name="US DOE Joint Genome Institute"/>
            <person name="Copeland A."/>
            <person name="Lucas S."/>
            <person name="Lapidus A."/>
            <person name="Glavina del Rio T."/>
            <person name="Dalin E."/>
            <person name="Tice H."/>
            <person name="Bruce D."/>
            <person name="Goodwin L."/>
            <person name="Pitluck S."/>
            <person name="Kiss H."/>
            <person name="Brettin T."/>
            <person name="Detter J.C."/>
            <person name="Han C."/>
            <person name="Kuske C.R."/>
            <person name="Schmutz J."/>
            <person name="Larimer F."/>
            <person name="Land M."/>
            <person name="Hauser L."/>
            <person name="Kyrpides N."/>
            <person name="Mikhailova N."/>
            <person name="Marx C.J."/>
            <person name="Richardson P."/>
        </authorList>
    </citation>
    <scope>NUCLEOTIDE SEQUENCE [LARGE SCALE GENOMIC DNA]</scope>
    <source>
        <strain evidence="3">ATCC 27329 / DSM 1819 / JCM 2831 / NBRC 15690 / NCIMB 10815 / 0-1</strain>
    </source>
</reference>
<sequence>MAAVLGLGADCPAKAYGHWNCRSAPIEAETYVAALERHILRWRAGEEIDDQTGLSHLSSAMCCLAIVRDAQEARTLVDNRRGSPGVLAVMDRHDASSMPVVKPRPA</sequence>
<dbReference type="KEGG" id="mrd:Mrad2831_5301"/>
<dbReference type="Proteomes" id="UP000006589">
    <property type="component" value="Chromosome"/>
</dbReference>
<accession>B1LXC7</accession>
<dbReference type="InterPro" id="IPR044038">
    <property type="entry name" value="dATP/dGTP_diPOhydrolase_N"/>
</dbReference>
<evidence type="ECO:0000313" key="2">
    <source>
        <dbReference type="EMBL" id="ACB27248.1"/>
    </source>
</evidence>
<organism evidence="2 3">
    <name type="scientific">Methylobacterium radiotolerans (strain ATCC 27329 / DSM 1819 / JCM 2831 / NBRC 15690 / NCIMB 10815 / 0-1)</name>
    <dbReference type="NCBI Taxonomy" id="426355"/>
    <lineage>
        <taxon>Bacteria</taxon>
        <taxon>Pseudomonadati</taxon>
        <taxon>Pseudomonadota</taxon>
        <taxon>Alphaproteobacteria</taxon>
        <taxon>Hyphomicrobiales</taxon>
        <taxon>Methylobacteriaceae</taxon>
        <taxon>Methylobacterium</taxon>
    </lineage>
</organism>
<dbReference type="STRING" id="426355.Mrad2831_5301"/>
<dbReference type="EMBL" id="CP001001">
    <property type="protein sequence ID" value="ACB27248.1"/>
    <property type="molecule type" value="Genomic_DNA"/>
</dbReference>
<proteinExistence type="predicted"/>
<evidence type="ECO:0000313" key="3">
    <source>
        <dbReference type="Proteomes" id="UP000006589"/>
    </source>
</evidence>
<name>B1LXC7_METRJ</name>
<protein>
    <recommendedName>
        <fullName evidence="1">dATP/dGTP diphosphohydrolase N-terminal domain-containing protein</fullName>
    </recommendedName>
</protein>
<evidence type="ECO:0000259" key="1">
    <source>
        <dbReference type="Pfam" id="PF18909"/>
    </source>
</evidence>
<dbReference type="AlphaFoldDB" id="B1LXC7"/>
<feature type="domain" description="dATP/dGTP diphosphohydrolase N-terminal" evidence="1">
    <location>
        <begin position="1"/>
        <end position="80"/>
    </location>
</feature>